<dbReference type="EMBL" id="MDHJ01000001">
    <property type="protein sequence ID" value="OUE09868.1"/>
    <property type="molecule type" value="Genomic_DNA"/>
</dbReference>
<sequence length="59" mass="6408">MNKGVRSTSTSLKREPILEVAELADLSRGRAIMLSSNTRAAPLRTAPWFQGPKEQVAAV</sequence>
<protein>
    <submittedName>
        <fullName evidence="1">Uncharacterized protein</fullName>
    </submittedName>
</protein>
<evidence type="ECO:0000313" key="2">
    <source>
        <dbReference type="Proteomes" id="UP000195106"/>
    </source>
</evidence>
<evidence type="ECO:0000313" key="1">
    <source>
        <dbReference type="EMBL" id="OUE09868.1"/>
    </source>
</evidence>
<accession>A0A251XXJ1</accession>
<gene>
    <name evidence="1" type="ORF">CMsap09_13050</name>
</gene>
<name>A0A251XXJ1_9MICO</name>
<organism evidence="1 2">
    <name type="scientific">Clavibacter michiganensis</name>
    <dbReference type="NCBI Taxonomy" id="28447"/>
    <lineage>
        <taxon>Bacteria</taxon>
        <taxon>Bacillati</taxon>
        <taxon>Actinomycetota</taxon>
        <taxon>Actinomycetes</taxon>
        <taxon>Micrococcales</taxon>
        <taxon>Microbacteriaceae</taxon>
        <taxon>Clavibacter</taxon>
    </lineage>
</organism>
<dbReference type="AlphaFoldDB" id="A0A251XXJ1"/>
<reference evidence="1 2" key="1">
    <citation type="submission" date="2016-08" db="EMBL/GenBank/DDBJ databases">
        <title>Genome sequence of Clavibacter michiganensis spp. strain CASJ009.</title>
        <authorList>
            <person name="Thapa S.P."/>
            <person name="Coaker G."/>
        </authorList>
    </citation>
    <scope>NUCLEOTIDE SEQUENCE [LARGE SCALE GENOMIC DNA]</scope>
    <source>
        <strain evidence="1">CASJ009</strain>
    </source>
</reference>
<comment type="caution">
    <text evidence="1">The sequence shown here is derived from an EMBL/GenBank/DDBJ whole genome shotgun (WGS) entry which is preliminary data.</text>
</comment>
<dbReference type="Proteomes" id="UP000195106">
    <property type="component" value="Unassembled WGS sequence"/>
</dbReference>
<proteinExistence type="predicted"/>